<dbReference type="InterPro" id="IPR039426">
    <property type="entry name" value="TonB-dep_rcpt-like"/>
</dbReference>
<evidence type="ECO:0000256" key="7">
    <source>
        <dbReference type="ARBA" id="ARBA00023065"/>
    </source>
</evidence>
<keyword evidence="2 11" id="KW-0813">Transport</keyword>
<sequence length="911" mass="97657">MSSAIVAVAMLGAGGTPVFAQDAAQTADDGGIEQIVVTATRRDEAANSIPLAIQAVGGKQLEQLNVTNFEKLVEYLPSVRTASRGPGISSIYIRGLSTDTAGSQILGVAGVQPNVALYINDAPASTPGRNLDIHPTDINRIEVLAGPQGTLFGANAMGGAIRYITNKPDLAEFHAGFSGNASTTKGGAPSFGVDAFVNLPIVKDKLGLRLAVYSDHQGGYIDNVAGTYRMPWDAGGPGRLPTGNPLLVQQAIQSCVGVVNCVATATGTTGGFRVPLRRSITNNNFIEDNYNDANYNGGRGTLTYQIDEDWSIEAMTLYQELKTNGVFDYAPGVGDLKVQQYGPNTLKDTISLTTLTLKGRLGILDLIYTSSYQDHHAVQQADYAKYANIGLFMPYYNCDRGVYYAGYANSAASGQTCYSPANSYKVNDRNRRWTQEFRITTPSDKRVRATLGVFYDVNRLYDITQWNYVLPDAGFVYNLAPNPAVNQEINAGVLPGAGFVNTILRRDRQFSVYGEASFDIIPDKLILTGGARYYNENASMYGGSSTSFVGGIRQNCSAVTTDPATGLTTCVYTPLATPPTVLGASSVLSTRLAGINPTTYTGVLFKGNLTYKLDPTSLVYLTYSEGFRPGGFNRKGCNNPNGSGGLSAAACSANRAYAPDSVKNYELGAKLGLFDRKLQVNLAAYIIDWRDIQIAAFDQNISNQTFVNNLANARIHGIEGDITARPSHGLTLSAGFSYNDTKLTGCSGSEVAQTLCAQGVIAPAGTPLALSPKFQGNVRVRYEWEMENGLKPFVQAGFHHVGSTITSDLVNVNILYACASPYSGCGVPSTINGVTVNPGDAITNLQNQFTQPAYNTVEASFGFSMDNWSLTVYGENLTNERPQLFTSANDGEKRVTTSRPQTFGLRVSYKM</sequence>
<comment type="subcellular location">
    <subcellularLocation>
        <location evidence="1 11">Cell outer membrane</location>
        <topology evidence="1 11">Multi-pass membrane protein</topology>
    </subcellularLocation>
</comment>
<dbReference type="InterPro" id="IPR036942">
    <property type="entry name" value="Beta-barrel_TonB_sf"/>
</dbReference>
<feature type="domain" description="TonB-dependent receptor-like beta-barrel" evidence="14">
    <location>
        <begin position="506"/>
        <end position="877"/>
    </location>
</feature>
<feature type="domain" description="TonB-dependent receptor plug" evidence="15">
    <location>
        <begin position="47"/>
        <end position="160"/>
    </location>
</feature>
<dbReference type="EMBL" id="JBHLTL010000011">
    <property type="protein sequence ID" value="MFC0590656.1"/>
    <property type="molecule type" value="Genomic_DNA"/>
</dbReference>
<feature type="chain" id="PRO_5045376469" evidence="13">
    <location>
        <begin position="21"/>
        <end position="911"/>
    </location>
</feature>
<dbReference type="Pfam" id="PF07715">
    <property type="entry name" value="Plug"/>
    <property type="match status" value="1"/>
</dbReference>
<keyword evidence="3 11" id="KW-1134">Transmembrane beta strand</keyword>
<reference evidence="16 17" key="1">
    <citation type="submission" date="2024-09" db="EMBL/GenBank/DDBJ databases">
        <authorList>
            <person name="Sun Q."/>
            <person name="Mori K."/>
        </authorList>
    </citation>
    <scope>NUCLEOTIDE SEQUENCE [LARGE SCALE GENOMIC DNA]</scope>
    <source>
        <strain evidence="16 17">NCAIM B.02537</strain>
    </source>
</reference>
<keyword evidence="10 11" id="KW-0998">Cell outer membrane</keyword>
<dbReference type="Pfam" id="PF00593">
    <property type="entry name" value="TonB_dep_Rec_b-barrel"/>
    <property type="match status" value="1"/>
</dbReference>
<proteinExistence type="inferred from homology"/>
<dbReference type="SUPFAM" id="SSF56935">
    <property type="entry name" value="Porins"/>
    <property type="match status" value="1"/>
</dbReference>
<evidence type="ECO:0000256" key="4">
    <source>
        <dbReference type="ARBA" id="ARBA00022496"/>
    </source>
</evidence>
<gene>
    <name evidence="16" type="ORF">ACFFF7_14685</name>
</gene>
<keyword evidence="13" id="KW-0732">Signal</keyword>
<organism evidence="16 17">
    <name type="scientific">Novosphingobium aquiterrae</name>
    <dbReference type="NCBI Taxonomy" id="624388"/>
    <lineage>
        <taxon>Bacteria</taxon>
        <taxon>Pseudomonadati</taxon>
        <taxon>Pseudomonadota</taxon>
        <taxon>Alphaproteobacteria</taxon>
        <taxon>Sphingomonadales</taxon>
        <taxon>Sphingomonadaceae</taxon>
        <taxon>Novosphingobium</taxon>
    </lineage>
</organism>
<feature type="signal peptide" evidence="13">
    <location>
        <begin position="1"/>
        <end position="20"/>
    </location>
</feature>
<evidence type="ECO:0000256" key="9">
    <source>
        <dbReference type="ARBA" id="ARBA00023136"/>
    </source>
</evidence>
<name>A0ABV6PLD4_9SPHN</name>
<evidence type="ECO:0000256" key="6">
    <source>
        <dbReference type="ARBA" id="ARBA00023004"/>
    </source>
</evidence>
<dbReference type="Proteomes" id="UP001589943">
    <property type="component" value="Unassembled WGS sequence"/>
</dbReference>
<evidence type="ECO:0000256" key="8">
    <source>
        <dbReference type="ARBA" id="ARBA00023077"/>
    </source>
</evidence>
<comment type="caution">
    <text evidence="16">The sequence shown here is derived from an EMBL/GenBank/DDBJ whole genome shotgun (WGS) entry which is preliminary data.</text>
</comment>
<evidence type="ECO:0000259" key="14">
    <source>
        <dbReference type="Pfam" id="PF00593"/>
    </source>
</evidence>
<evidence type="ECO:0000256" key="11">
    <source>
        <dbReference type="PROSITE-ProRule" id="PRU01360"/>
    </source>
</evidence>
<dbReference type="RefSeq" id="WP_379482106.1">
    <property type="nucleotide sequence ID" value="NZ_JBHLTL010000011.1"/>
</dbReference>
<keyword evidence="7" id="KW-0406">Ion transport</keyword>
<keyword evidence="16" id="KW-0675">Receptor</keyword>
<keyword evidence="6" id="KW-0408">Iron</keyword>
<evidence type="ECO:0000256" key="13">
    <source>
        <dbReference type="SAM" id="SignalP"/>
    </source>
</evidence>
<keyword evidence="17" id="KW-1185">Reference proteome</keyword>
<keyword evidence="8 12" id="KW-0798">TonB box</keyword>
<accession>A0ABV6PLD4</accession>
<keyword evidence="9 11" id="KW-0472">Membrane</keyword>
<evidence type="ECO:0000256" key="2">
    <source>
        <dbReference type="ARBA" id="ARBA00022448"/>
    </source>
</evidence>
<evidence type="ECO:0000256" key="10">
    <source>
        <dbReference type="ARBA" id="ARBA00023237"/>
    </source>
</evidence>
<comment type="similarity">
    <text evidence="11 12">Belongs to the TonB-dependent receptor family.</text>
</comment>
<evidence type="ECO:0000256" key="1">
    <source>
        <dbReference type="ARBA" id="ARBA00004571"/>
    </source>
</evidence>
<dbReference type="PANTHER" id="PTHR32552:SF81">
    <property type="entry name" value="TONB-DEPENDENT OUTER MEMBRANE RECEPTOR"/>
    <property type="match status" value="1"/>
</dbReference>
<dbReference type="Gene3D" id="2.40.170.20">
    <property type="entry name" value="TonB-dependent receptor, beta-barrel domain"/>
    <property type="match status" value="2"/>
</dbReference>
<dbReference type="PANTHER" id="PTHR32552">
    <property type="entry name" value="FERRICHROME IRON RECEPTOR-RELATED"/>
    <property type="match status" value="1"/>
</dbReference>
<dbReference type="InterPro" id="IPR012910">
    <property type="entry name" value="Plug_dom"/>
</dbReference>
<evidence type="ECO:0000256" key="3">
    <source>
        <dbReference type="ARBA" id="ARBA00022452"/>
    </source>
</evidence>
<dbReference type="InterPro" id="IPR000531">
    <property type="entry name" value="Beta-barrel_TonB"/>
</dbReference>
<evidence type="ECO:0000313" key="16">
    <source>
        <dbReference type="EMBL" id="MFC0590656.1"/>
    </source>
</evidence>
<evidence type="ECO:0000256" key="5">
    <source>
        <dbReference type="ARBA" id="ARBA00022692"/>
    </source>
</evidence>
<dbReference type="PROSITE" id="PS52016">
    <property type="entry name" value="TONB_DEPENDENT_REC_3"/>
    <property type="match status" value="1"/>
</dbReference>
<evidence type="ECO:0000256" key="12">
    <source>
        <dbReference type="RuleBase" id="RU003357"/>
    </source>
</evidence>
<evidence type="ECO:0000259" key="15">
    <source>
        <dbReference type="Pfam" id="PF07715"/>
    </source>
</evidence>
<evidence type="ECO:0000313" key="17">
    <source>
        <dbReference type="Proteomes" id="UP001589943"/>
    </source>
</evidence>
<keyword evidence="5 11" id="KW-0812">Transmembrane</keyword>
<keyword evidence="4" id="KW-0410">Iron transport</keyword>
<protein>
    <submittedName>
        <fullName evidence="16">TonB-dependent receptor</fullName>
    </submittedName>
</protein>